<keyword evidence="2" id="KW-0732">Signal</keyword>
<evidence type="ECO:0000256" key="2">
    <source>
        <dbReference type="SAM" id="SignalP"/>
    </source>
</evidence>
<evidence type="ECO:0000313" key="3">
    <source>
        <dbReference type="EMBL" id="AAY66564.1"/>
    </source>
</evidence>
<feature type="signal peptide" evidence="2">
    <location>
        <begin position="1"/>
        <end position="19"/>
    </location>
</feature>
<feature type="compositionally biased region" description="Polar residues" evidence="1">
    <location>
        <begin position="65"/>
        <end position="79"/>
    </location>
</feature>
<feature type="compositionally biased region" description="Pro residues" evidence="1">
    <location>
        <begin position="45"/>
        <end position="56"/>
    </location>
</feature>
<dbReference type="AlphaFoldDB" id="Q4PN46"/>
<accession>Q4PN46</accession>
<feature type="region of interest" description="Disordered" evidence="1">
    <location>
        <begin position="21"/>
        <end position="86"/>
    </location>
</feature>
<evidence type="ECO:0000256" key="1">
    <source>
        <dbReference type="SAM" id="MobiDB-lite"/>
    </source>
</evidence>
<proteinExistence type="evidence at transcript level"/>
<reference evidence="3" key="1">
    <citation type="submission" date="2005-05" db="EMBL/GenBank/DDBJ databases">
        <authorList>
            <person name="Tseng H.-P."/>
            <person name="Hseu T.-H."/>
            <person name="Buhler D.R."/>
            <person name="Wang W.-D."/>
            <person name="Tsai H.-L."/>
            <person name="Hu C.-H."/>
        </authorList>
    </citation>
    <scope>NUCLEOTIDE SEQUENCE</scope>
    <source>
        <strain evidence="3">IS-6-12-J-cluster-317</strain>
        <tissue evidence="3">Salivary glands</tissue>
    </source>
</reference>
<feature type="chain" id="PRO_5004241037" evidence="2">
    <location>
        <begin position="20"/>
        <end position="86"/>
    </location>
</feature>
<organism evidence="3">
    <name type="scientific">Ixodes scapularis</name>
    <name type="common">Black-legged tick</name>
    <name type="synonym">Deer tick</name>
    <dbReference type="NCBI Taxonomy" id="6945"/>
    <lineage>
        <taxon>Eukaryota</taxon>
        <taxon>Metazoa</taxon>
        <taxon>Ecdysozoa</taxon>
        <taxon>Arthropoda</taxon>
        <taxon>Chelicerata</taxon>
        <taxon>Arachnida</taxon>
        <taxon>Acari</taxon>
        <taxon>Parasitiformes</taxon>
        <taxon>Ixodida</taxon>
        <taxon>Ixodoidea</taxon>
        <taxon>Ixodidae</taxon>
        <taxon>Ixodinae</taxon>
        <taxon>Ixodes</taxon>
    </lineage>
</organism>
<sequence length="86" mass="8794">MKATLIAIYFLAPVTLCMGETLGLPTPCQNPPGEPCTSGQGPQGSPTPCPNPPGEPCTPGKGPQGPSQNQRPSIQSPRDTSAPGRK</sequence>
<reference evidence="3" key="2">
    <citation type="journal article" date="2006" name="Insect Biochem. Mol. Biol.">
        <title>An annotated catalog of salivary gland transcripts from Ixodes scapularis ticks.</title>
        <authorList>
            <person name="Ribeiro J.M."/>
            <person name="Alarcon-Chaidez F."/>
            <person name="Francischetti I.M."/>
            <person name="Mans B.J."/>
            <person name="Mather T.N."/>
            <person name="Valenzuela J.G."/>
            <person name="Wikel S.K."/>
        </authorList>
    </citation>
    <scope>NUCLEOTIDE SEQUENCE</scope>
    <source>
        <strain evidence="3">IS-6-12-J-cluster-317</strain>
        <tissue evidence="3">Salivary glands</tissue>
    </source>
</reference>
<protein>
    <submittedName>
        <fullName evidence="3">Putative secreted salivary protein</fullName>
    </submittedName>
</protein>
<dbReference type="EMBL" id="DQ065927">
    <property type="protein sequence ID" value="AAY66564.1"/>
    <property type="molecule type" value="mRNA"/>
</dbReference>
<name>Q4PN46_IXOSC</name>